<dbReference type="PANTHER" id="PTHR47969">
    <property type="entry name" value="CHROMOSOME-ASSOCIATED KINESIN KIF4A-RELATED"/>
    <property type="match status" value="1"/>
</dbReference>
<dbReference type="PROSITE" id="PS50067">
    <property type="entry name" value="KINESIN_MOTOR_2"/>
    <property type="match status" value="1"/>
</dbReference>
<dbReference type="GO" id="GO:0005871">
    <property type="term" value="C:kinesin complex"/>
    <property type="evidence" value="ECO:0000318"/>
    <property type="project" value="GO_Central"/>
</dbReference>
<evidence type="ECO:0000256" key="4">
    <source>
        <dbReference type="PROSITE-ProRule" id="PRU00283"/>
    </source>
</evidence>
<feature type="compositionally biased region" description="Polar residues" evidence="5">
    <location>
        <begin position="357"/>
        <end position="371"/>
    </location>
</feature>
<keyword evidence="8" id="KW-1185">Reference proteome</keyword>
<evidence type="ECO:0000256" key="2">
    <source>
        <dbReference type="ARBA" id="ARBA00023175"/>
    </source>
</evidence>
<evidence type="ECO:0000256" key="5">
    <source>
        <dbReference type="SAM" id="MobiDB-lite"/>
    </source>
</evidence>
<reference evidence="7 8" key="1">
    <citation type="journal article" date="2013" name="Proc. Natl. Acad. Sci. U.S.A.">
        <title>Fine-scale variation in meiotic recombination in Mimulus inferred from population shotgun sequencing.</title>
        <authorList>
            <person name="Hellsten U."/>
            <person name="Wright K.M."/>
            <person name="Jenkins J."/>
            <person name="Shu S."/>
            <person name="Yuan Y."/>
            <person name="Wessler S.R."/>
            <person name="Schmutz J."/>
            <person name="Willis J.H."/>
            <person name="Rokhsar D.S."/>
        </authorList>
    </citation>
    <scope>NUCLEOTIDE SEQUENCE [LARGE SCALE GENOMIC DNA]</scope>
    <source>
        <strain evidence="8">cv. DUN x IM62</strain>
    </source>
</reference>
<evidence type="ECO:0000259" key="6">
    <source>
        <dbReference type="PROSITE" id="PS50067"/>
    </source>
</evidence>
<dbReference type="GO" id="GO:0005874">
    <property type="term" value="C:microtubule"/>
    <property type="evidence" value="ECO:0000318"/>
    <property type="project" value="GO_Central"/>
</dbReference>
<evidence type="ECO:0000256" key="1">
    <source>
        <dbReference type="ARBA" id="ARBA00022701"/>
    </source>
</evidence>
<dbReference type="SMART" id="SM00129">
    <property type="entry name" value="KISc"/>
    <property type="match status" value="1"/>
</dbReference>
<evidence type="ECO:0000256" key="3">
    <source>
        <dbReference type="ARBA" id="ARBA00061615"/>
    </source>
</evidence>
<dbReference type="AlphaFoldDB" id="A0A022Q8V2"/>
<accession>A0A022Q8V2</accession>
<feature type="binding site" evidence="4">
    <location>
        <begin position="112"/>
        <end position="119"/>
    </location>
    <ligand>
        <name>ATP</name>
        <dbReference type="ChEBI" id="CHEBI:30616"/>
    </ligand>
</feature>
<dbReference type="GO" id="GO:0008017">
    <property type="term" value="F:microtubule binding"/>
    <property type="evidence" value="ECO:0000318"/>
    <property type="project" value="GO_Central"/>
</dbReference>
<keyword evidence="1" id="KW-0493">Microtubule</keyword>
<dbReference type="EMBL" id="KI632098">
    <property type="protein sequence ID" value="EYU25107.1"/>
    <property type="molecule type" value="Genomic_DNA"/>
</dbReference>
<dbReference type="GO" id="GO:0005524">
    <property type="term" value="F:ATP binding"/>
    <property type="evidence" value="ECO:0007669"/>
    <property type="project" value="UniProtKB-UniRule"/>
</dbReference>
<dbReference type="GO" id="GO:0003777">
    <property type="term" value="F:microtubule motor activity"/>
    <property type="evidence" value="ECO:0000318"/>
    <property type="project" value="GO_Central"/>
</dbReference>
<dbReference type="InterPro" id="IPR027640">
    <property type="entry name" value="Kinesin-like_fam"/>
</dbReference>
<comment type="similarity">
    <text evidence="3">Belongs to the TRAFAC class myosin-kinesin ATPase superfamily. Kinesin family. KIN-10 subfamily.</text>
</comment>
<dbReference type="Gene3D" id="1.10.150.280">
    <property type="entry name" value="AF1531-like domain"/>
    <property type="match status" value="1"/>
</dbReference>
<dbReference type="GO" id="GO:0016887">
    <property type="term" value="F:ATP hydrolysis activity"/>
    <property type="evidence" value="ECO:0000318"/>
    <property type="project" value="GO_Central"/>
</dbReference>
<feature type="region of interest" description="Disordered" evidence="5">
    <location>
        <begin position="330"/>
        <end position="388"/>
    </location>
</feature>
<dbReference type="GO" id="GO:0007018">
    <property type="term" value="P:microtubule-based movement"/>
    <property type="evidence" value="ECO:0000318"/>
    <property type="project" value="GO_Central"/>
</dbReference>
<feature type="compositionally biased region" description="Polar residues" evidence="5">
    <location>
        <begin position="330"/>
        <end position="341"/>
    </location>
</feature>
<keyword evidence="2 4" id="KW-0505">Motor protein</keyword>
<gene>
    <name evidence="7" type="ORF">MIMGU_mgv1a003181mg</name>
</gene>
<dbReference type="SUPFAM" id="SSF47781">
    <property type="entry name" value="RuvA domain 2-like"/>
    <property type="match status" value="1"/>
</dbReference>
<keyword evidence="4" id="KW-0067">ATP-binding</keyword>
<evidence type="ECO:0000313" key="7">
    <source>
        <dbReference type="EMBL" id="EYU25107.1"/>
    </source>
</evidence>
<feature type="domain" description="Kinesin motor" evidence="6">
    <location>
        <begin position="18"/>
        <end position="325"/>
    </location>
</feature>
<dbReference type="InterPro" id="IPR010994">
    <property type="entry name" value="RuvA_2-like"/>
</dbReference>
<dbReference type="Proteomes" id="UP000030748">
    <property type="component" value="Unassembled WGS sequence"/>
</dbReference>
<dbReference type="STRING" id="4155.A0A022Q8V2"/>
<name>A0A022Q8V2_ERYGU</name>
<dbReference type="Pfam" id="PF12836">
    <property type="entry name" value="HHH_3"/>
    <property type="match status" value="1"/>
</dbReference>
<dbReference type="Pfam" id="PF00225">
    <property type="entry name" value="Kinesin"/>
    <property type="match status" value="1"/>
</dbReference>
<dbReference type="GO" id="GO:0005737">
    <property type="term" value="C:cytoplasm"/>
    <property type="evidence" value="ECO:0000318"/>
    <property type="project" value="GO_Central"/>
</dbReference>
<dbReference type="InterPro" id="IPR001752">
    <property type="entry name" value="Kinesin_motor_dom"/>
</dbReference>
<protein>
    <recommendedName>
        <fullName evidence="6">Kinesin motor domain-containing protein</fullName>
    </recommendedName>
</protein>
<dbReference type="PRINTS" id="PR00380">
    <property type="entry name" value="KINESINHEAVY"/>
</dbReference>
<dbReference type="FunFam" id="1.10.150.280:FF:000003">
    <property type="entry name" value="Kinesin-like protein KIN-10C"/>
    <property type="match status" value="1"/>
</dbReference>
<keyword evidence="4" id="KW-0547">Nucleotide-binding</keyword>
<dbReference type="SUPFAM" id="SSF52540">
    <property type="entry name" value="P-loop containing nucleoside triphosphate hydrolases"/>
    <property type="match status" value="1"/>
</dbReference>
<proteinExistence type="inferred from homology"/>
<dbReference type="Gene3D" id="3.40.850.10">
    <property type="entry name" value="Kinesin motor domain"/>
    <property type="match status" value="1"/>
</dbReference>
<evidence type="ECO:0000313" key="8">
    <source>
        <dbReference type="Proteomes" id="UP000030748"/>
    </source>
</evidence>
<sequence>MAEPQSARSNRFNNSSKKVRLIGKIRGLTVKESESLSQDSKPWITVKHAQGDGSSEVSTVFLNTEPASRRDGYELDYCYEQREEIGQMYSREIQPLISEVFDGRNVSVIALGARGSGKTYTIQGCREKPGLAVLAMSEILSETEKLGKSVSVSLYELTQEHVKDLLNPNHPVIQVLEDAQGVVNLKGLSKVSVKSITEFHNVYFGQANSRSTQTKPTDSHLSNSVFNVDAIFLLGYEDPRKSCRDENTPAESSCKNNKLLHALLNVISAINSNEIRVPYRESKLTRILQDSLGGTSRVLLLTCLNPIFCQDSLSFMSLISRSCRGTRQVLTDSTNRSQSGKINPASLSAKKPISHSRLLSTKKASSKSVNPKQDVLSPSVDKDLGDASATNSDSIVQIHFEAGTLQITPPTPTHTKKPTNVDNNVLTVLLFLYLDSASTCDESNTLHKKNDGSPPLSERIREIANNLKSICASTPSAVKMPEEVVAAYNSQSQVSYNDTTEPKTPIVELSSARYCSPRGTFTNRSSGVKHSLVKEYLNFLNSATKEELKSLKGIGDKRAGYILELRKESPEPFKSLDDLQDIGVSAKQVKGMMKQMAADLFN</sequence>
<dbReference type="InterPro" id="IPR036961">
    <property type="entry name" value="Kinesin_motor_dom_sf"/>
</dbReference>
<dbReference type="PANTHER" id="PTHR47969:SF9">
    <property type="entry name" value="KINESIN-LIKE PROTEIN"/>
    <property type="match status" value="1"/>
</dbReference>
<organism evidence="7 8">
    <name type="scientific">Erythranthe guttata</name>
    <name type="common">Yellow monkey flower</name>
    <name type="synonym">Mimulus guttatus</name>
    <dbReference type="NCBI Taxonomy" id="4155"/>
    <lineage>
        <taxon>Eukaryota</taxon>
        <taxon>Viridiplantae</taxon>
        <taxon>Streptophyta</taxon>
        <taxon>Embryophyta</taxon>
        <taxon>Tracheophyta</taxon>
        <taxon>Spermatophyta</taxon>
        <taxon>Magnoliopsida</taxon>
        <taxon>eudicotyledons</taxon>
        <taxon>Gunneridae</taxon>
        <taxon>Pentapetalae</taxon>
        <taxon>asterids</taxon>
        <taxon>lamiids</taxon>
        <taxon>Lamiales</taxon>
        <taxon>Phrymaceae</taxon>
        <taxon>Erythranthe</taxon>
    </lineage>
</organism>
<dbReference type="InterPro" id="IPR027417">
    <property type="entry name" value="P-loop_NTPase"/>
</dbReference>